<reference evidence="1 2" key="1">
    <citation type="submission" date="2021-07" db="EMBL/GenBank/DDBJ databases">
        <title>Stakelama flava sp. nov., a novel endophytic bacterium isolated from branch of Kandelia candel.</title>
        <authorList>
            <person name="Tuo L."/>
        </authorList>
    </citation>
    <scope>NUCLEOTIDE SEQUENCE [LARGE SCALE GENOMIC DNA]</scope>
    <source>
        <strain evidence="1 2">CBK3Z-3</strain>
    </source>
</reference>
<protein>
    <submittedName>
        <fullName evidence="1">Uncharacterized protein</fullName>
    </submittedName>
</protein>
<evidence type="ECO:0000313" key="1">
    <source>
        <dbReference type="EMBL" id="MBW4332386.1"/>
    </source>
</evidence>
<name>A0ABS6XSG6_9SPHN</name>
<organism evidence="1 2">
    <name type="scientific">Stakelama flava</name>
    <dbReference type="NCBI Taxonomy" id="2860338"/>
    <lineage>
        <taxon>Bacteria</taxon>
        <taxon>Pseudomonadati</taxon>
        <taxon>Pseudomonadota</taxon>
        <taxon>Alphaproteobacteria</taxon>
        <taxon>Sphingomonadales</taxon>
        <taxon>Sphingomonadaceae</taxon>
        <taxon>Stakelama</taxon>
    </lineage>
</organism>
<gene>
    <name evidence="1" type="ORF">KY084_16175</name>
</gene>
<accession>A0ABS6XSG6</accession>
<sequence length="163" mass="18172">MMREKRRWNSARSGFIGSRQRICLQTFEALRTHLVNDATELLNLLTEPFELAPGDAVMLRVARLDAGFLELIEQRPVAANIARPDIGEAAIDALGLRTREAEIMHMGRIESADQQHAVIQAFAGLVQLEGGVVGAALDTVEFVIVEILLRQCRHRRFCVIVSI</sequence>
<dbReference type="Proteomes" id="UP001197214">
    <property type="component" value="Unassembled WGS sequence"/>
</dbReference>
<dbReference type="EMBL" id="JAHWZX010000028">
    <property type="protein sequence ID" value="MBW4332386.1"/>
    <property type="molecule type" value="Genomic_DNA"/>
</dbReference>
<comment type="caution">
    <text evidence="1">The sequence shown here is derived from an EMBL/GenBank/DDBJ whole genome shotgun (WGS) entry which is preliminary data.</text>
</comment>
<proteinExistence type="predicted"/>
<keyword evidence="2" id="KW-1185">Reference proteome</keyword>
<evidence type="ECO:0000313" key="2">
    <source>
        <dbReference type="Proteomes" id="UP001197214"/>
    </source>
</evidence>